<dbReference type="InterPro" id="IPR016181">
    <property type="entry name" value="Acyl_CoA_acyltransferase"/>
</dbReference>
<protein>
    <recommendedName>
        <fullName evidence="3">N-acetyltransferase</fullName>
    </recommendedName>
</protein>
<proteinExistence type="predicted"/>
<keyword evidence="2" id="KW-1185">Reference proteome</keyword>
<dbReference type="EMBL" id="FNRM01000006">
    <property type="protein sequence ID" value="SEA76798.1"/>
    <property type="molecule type" value="Genomic_DNA"/>
</dbReference>
<dbReference type="STRING" id="152573.SAMN04488051_10665"/>
<reference evidence="1 2" key="1">
    <citation type="submission" date="2016-10" db="EMBL/GenBank/DDBJ databases">
        <authorList>
            <person name="de Groot N.N."/>
        </authorList>
    </citation>
    <scope>NUCLEOTIDE SEQUENCE [LARGE SCALE GENOMIC DNA]</scope>
    <source>
        <strain evidence="1 2">CGMCC 1.3430</strain>
    </source>
</reference>
<dbReference type="Gene3D" id="3.40.630.30">
    <property type="match status" value="1"/>
</dbReference>
<evidence type="ECO:0000313" key="1">
    <source>
        <dbReference type="EMBL" id="SEA76798.1"/>
    </source>
</evidence>
<gene>
    <name evidence="1" type="ORF">SAMN04488051_10665</name>
</gene>
<dbReference type="SUPFAM" id="SSF55729">
    <property type="entry name" value="Acyl-CoA N-acyltransferases (Nat)"/>
    <property type="match status" value="1"/>
</dbReference>
<sequence length="351" mass="40540">MESLHYLPFREINLQDSFFDTLRADYAEFPTWFSRKSEQNEFAYVLVNGPAVDGFMYLKNELGPITDVSPNLSPGRYLKVGTFKFNSQGTRRGEKFIKKIFDHALSQNVDSIYVTVFDKHHYLRNLFAKYGFTVHGVKSTLNGTESVMVRSMRNQLGSTLSSYPFVKLGQSRSYLLSIYPQFHSRMLPDSILNNETHDVIQDVSHTNSIHKIYICGMDLVSSFRPGDNLILYRTSDKPRLARFRSVATSIGVVEEYRNIREFESLQAFLAYCSPYSVFTNDELMQIYHEKRYCHVIRFTYNAALCRRITRGHLLDEVGLNEGEYWGAMQLTNQQFRHIASLGGINESLIVD</sequence>
<organism evidence="1 2">
    <name type="scientific">Alkalimonas amylolytica</name>
    <dbReference type="NCBI Taxonomy" id="152573"/>
    <lineage>
        <taxon>Bacteria</taxon>
        <taxon>Pseudomonadati</taxon>
        <taxon>Pseudomonadota</taxon>
        <taxon>Gammaproteobacteria</taxon>
        <taxon>Alkalimonas</taxon>
    </lineage>
</organism>
<dbReference type="Proteomes" id="UP000198773">
    <property type="component" value="Unassembled WGS sequence"/>
</dbReference>
<dbReference type="OrthoDB" id="9773249at2"/>
<dbReference type="RefSeq" id="WP_091343267.1">
    <property type="nucleotide sequence ID" value="NZ_FNRM01000006.1"/>
</dbReference>
<name>A0A1H4DWB1_ALKAM</name>
<evidence type="ECO:0000313" key="2">
    <source>
        <dbReference type="Proteomes" id="UP000198773"/>
    </source>
</evidence>
<dbReference type="AlphaFoldDB" id="A0A1H4DWB1"/>
<evidence type="ECO:0008006" key="3">
    <source>
        <dbReference type="Google" id="ProtNLM"/>
    </source>
</evidence>
<accession>A0A1H4DWB1</accession>